<dbReference type="SUPFAM" id="SSF55729">
    <property type="entry name" value="Acyl-CoA N-acyltransferases (Nat)"/>
    <property type="match status" value="1"/>
</dbReference>
<dbReference type="InterPro" id="IPR036527">
    <property type="entry name" value="SCP2_sterol-bd_dom_sf"/>
</dbReference>
<proteinExistence type="inferred from homology"/>
<dbReference type="Proteomes" id="UP001631957">
    <property type="component" value="Unassembled WGS sequence"/>
</dbReference>
<keyword evidence="3 4" id="KW-0012">Acyltransferase</keyword>
<dbReference type="Gene3D" id="3.30.1050.10">
    <property type="entry name" value="SCP2 sterol-binding domain"/>
    <property type="match status" value="1"/>
</dbReference>
<evidence type="ECO:0000313" key="6">
    <source>
        <dbReference type="EMBL" id="MFM9611731.1"/>
    </source>
</evidence>
<dbReference type="HAMAP" id="MF_01812">
    <property type="entry name" value="Eis"/>
    <property type="match status" value="1"/>
</dbReference>
<dbReference type="SUPFAM" id="SSF55718">
    <property type="entry name" value="SCP-like"/>
    <property type="match status" value="1"/>
</dbReference>
<evidence type="ECO:0000313" key="7">
    <source>
        <dbReference type="Proteomes" id="UP001631957"/>
    </source>
</evidence>
<evidence type="ECO:0000256" key="3">
    <source>
        <dbReference type="ARBA" id="ARBA00023315"/>
    </source>
</evidence>
<reference evidence="6 7" key="1">
    <citation type="submission" date="2024-12" db="EMBL/GenBank/DDBJ databases">
        <title>Forecasting of Potato common scab and diversities of Pathogenic streptomyces spp. in china.</title>
        <authorList>
            <person name="Handique U."/>
            <person name="Wu J."/>
        </authorList>
    </citation>
    <scope>NUCLEOTIDE SEQUENCE [LARGE SCALE GENOMIC DNA]</scope>
    <source>
        <strain evidence="6 7">ZRIMU1530</strain>
    </source>
</reference>
<evidence type="ECO:0000256" key="4">
    <source>
        <dbReference type="HAMAP-Rule" id="MF_01812"/>
    </source>
</evidence>
<dbReference type="EMBL" id="JBJVNI010000012">
    <property type="protein sequence ID" value="MFM9611731.1"/>
    <property type="molecule type" value="Genomic_DNA"/>
</dbReference>
<accession>A0ABW9HVS9</accession>
<comment type="similarity">
    <text evidence="1 4">Belongs to the acetyltransferase Eis family.</text>
</comment>
<dbReference type="PROSITE" id="PS51186">
    <property type="entry name" value="GNAT"/>
    <property type="match status" value="1"/>
</dbReference>
<dbReference type="InterPro" id="IPR000182">
    <property type="entry name" value="GNAT_dom"/>
</dbReference>
<dbReference type="InterPro" id="IPR016181">
    <property type="entry name" value="Acyl_CoA_acyltransferase"/>
</dbReference>
<dbReference type="InterPro" id="IPR041380">
    <property type="entry name" value="Acetyltransf_17"/>
</dbReference>
<dbReference type="Pfam" id="PF13527">
    <property type="entry name" value="Acetyltransf_9"/>
    <property type="match status" value="1"/>
</dbReference>
<dbReference type="Gene3D" id="3.40.630.30">
    <property type="match status" value="2"/>
</dbReference>
<organism evidence="6 7">
    <name type="scientific">Streptomyces niveiscabiei</name>
    <dbReference type="NCBI Taxonomy" id="164115"/>
    <lineage>
        <taxon>Bacteria</taxon>
        <taxon>Bacillati</taxon>
        <taxon>Actinomycetota</taxon>
        <taxon>Actinomycetes</taxon>
        <taxon>Kitasatosporales</taxon>
        <taxon>Streptomycetaceae</taxon>
        <taxon>Streptomyces</taxon>
    </lineage>
</organism>
<name>A0ABW9HVS9_9ACTN</name>
<evidence type="ECO:0000256" key="1">
    <source>
        <dbReference type="ARBA" id="ARBA00009213"/>
    </source>
</evidence>
<dbReference type="InterPro" id="IPR025559">
    <property type="entry name" value="Eis_dom"/>
</dbReference>
<keyword evidence="7" id="KW-1185">Reference proteome</keyword>
<keyword evidence="2 4" id="KW-0808">Transferase</keyword>
<feature type="active site" description="Proton donor" evidence="4">
    <location>
        <position position="132"/>
    </location>
</feature>
<feature type="active site" description="Proton acceptor; via carboxylate" evidence="4">
    <location>
        <position position="438"/>
    </location>
</feature>
<feature type="domain" description="N-acetyltransferase" evidence="5">
    <location>
        <begin position="11"/>
        <end position="162"/>
    </location>
</feature>
<dbReference type="NCBIfam" id="NF002367">
    <property type="entry name" value="PRK01346.1-4"/>
    <property type="match status" value="1"/>
</dbReference>
<dbReference type="InterPro" id="IPR022902">
    <property type="entry name" value="NAcTrfase_Eis"/>
</dbReference>
<comment type="caution">
    <text evidence="4">Lacks conserved residue(s) required for the propagation of feature annotation.</text>
</comment>
<dbReference type="PANTHER" id="PTHR37817:SF1">
    <property type="entry name" value="N-ACETYLTRANSFERASE EIS"/>
    <property type="match status" value="1"/>
</dbReference>
<dbReference type="RefSeq" id="WP_409123263.1">
    <property type="nucleotide sequence ID" value="NZ_JBJVNI010000012.1"/>
</dbReference>
<evidence type="ECO:0000259" key="5">
    <source>
        <dbReference type="PROSITE" id="PS51186"/>
    </source>
</evidence>
<dbReference type="PANTHER" id="PTHR37817">
    <property type="entry name" value="N-ACETYLTRANSFERASE EIS"/>
    <property type="match status" value="1"/>
</dbReference>
<sequence>MTSEPADSEPIAVRLIAESERHEWLRAMNVGFLRSSAVSAPHVEARRVADEESRTYGAFEGDRVVATYRSFAQELTVPGGAVVPADAISNVAVLPTHRRRGLLSRIMREDLAAAKERGDVVATLIAAEYPIYGRYGFGPATSVAEWSIDVPRTGLDPRWAAPECGGRIEVLEPEEVRKAGPELHERVRRGQAGAVSRDQQWWDRDTGVLRTYEGERPVPTYVAYRSPAGEGAGEGAGGGAGGGAGRIDGLVAYEVDDAWTGGGQAANTLTVKWLIGVTPEAERALWHFLCSIDWVVTVKSGWRGPGDLLPRFLPDPRAARITQLADWLWVRLLDVPRALEARTYDTTGEVVLEVDDPAGLAGGRFLLSASPGGASCTRSTRGADLALDVTDLASVWLGDESVARLAALDRVREVRAGAVREADALLRTSGRPWCPDMF</sequence>
<feature type="binding site" evidence="4">
    <location>
        <begin position="99"/>
        <end position="104"/>
    </location>
    <ligand>
        <name>acetyl-CoA</name>
        <dbReference type="ChEBI" id="CHEBI:57288"/>
    </ligand>
</feature>
<comment type="caution">
    <text evidence="6">The sequence shown here is derived from an EMBL/GenBank/DDBJ whole genome shotgun (WGS) entry which is preliminary data.</text>
</comment>
<dbReference type="Pfam" id="PF17668">
    <property type="entry name" value="Acetyltransf_17"/>
    <property type="match status" value="1"/>
</dbReference>
<dbReference type="Pfam" id="PF13530">
    <property type="entry name" value="SCP2_2"/>
    <property type="match status" value="1"/>
</dbReference>
<dbReference type="CDD" id="cd04301">
    <property type="entry name" value="NAT_SF"/>
    <property type="match status" value="1"/>
</dbReference>
<dbReference type="InterPro" id="IPR051554">
    <property type="entry name" value="Acetyltransferase_Eis"/>
</dbReference>
<gene>
    <name evidence="6" type="ORF">ACKI18_23825</name>
</gene>
<protein>
    <submittedName>
        <fullName evidence="6">GNAT family N-acetyltransferase</fullName>
    </submittedName>
</protein>
<feature type="binding site" evidence="4">
    <location>
        <begin position="91"/>
        <end position="93"/>
    </location>
    <ligand>
        <name>acetyl-CoA</name>
        <dbReference type="ChEBI" id="CHEBI:57288"/>
    </ligand>
</feature>
<comment type="subunit">
    <text evidence="4">Homohexamer; trimer of dimers.</text>
</comment>
<evidence type="ECO:0000256" key="2">
    <source>
        <dbReference type="ARBA" id="ARBA00022679"/>
    </source>
</evidence>